<comment type="caution">
    <text evidence="1">The sequence shown here is derived from an EMBL/GenBank/DDBJ whole genome shotgun (WGS) entry which is preliminary data.</text>
</comment>
<organism evidence="1 2">
    <name type="scientific">Halocatena marina</name>
    <dbReference type="NCBI Taxonomy" id="2934937"/>
    <lineage>
        <taxon>Archaea</taxon>
        <taxon>Methanobacteriati</taxon>
        <taxon>Methanobacteriota</taxon>
        <taxon>Stenosarchaea group</taxon>
        <taxon>Halobacteria</taxon>
        <taxon>Halobacteriales</taxon>
        <taxon>Natronomonadaceae</taxon>
        <taxon>Halocatena</taxon>
    </lineage>
</organism>
<evidence type="ECO:0000313" key="1">
    <source>
        <dbReference type="EMBL" id="MFC7192258.1"/>
    </source>
</evidence>
<dbReference type="RefSeq" id="WP_248909869.1">
    <property type="nucleotide sequence ID" value="NZ_CP109980.1"/>
</dbReference>
<dbReference type="GeneID" id="76201927"/>
<keyword evidence="2" id="KW-1185">Reference proteome</keyword>
<accession>A0ABD5YSS0</accession>
<gene>
    <name evidence="1" type="ORF">ACFQL7_22195</name>
</gene>
<dbReference type="EMBL" id="JBHTAX010000004">
    <property type="protein sequence ID" value="MFC7192258.1"/>
    <property type="molecule type" value="Genomic_DNA"/>
</dbReference>
<proteinExistence type="predicted"/>
<evidence type="ECO:0000313" key="2">
    <source>
        <dbReference type="Proteomes" id="UP001596417"/>
    </source>
</evidence>
<name>A0ABD5YSS0_9EURY</name>
<sequence>MHGLTAATTNTITDRGTLNDELAQIRETGIRESSFGDLICLVFYE</sequence>
<dbReference type="Proteomes" id="UP001596417">
    <property type="component" value="Unassembled WGS sequence"/>
</dbReference>
<reference evidence="1 2" key="1">
    <citation type="journal article" date="2019" name="Int. J. Syst. Evol. Microbiol.">
        <title>The Global Catalogue of Microorganisms (GCM) 10K type strain sequencing project: providing services to taxonomists for standard genome sequencing and annotation.</title>
        <authorList>
            <consortium name="The Broad Institute Genomics Platform"/>
            <consortium name="The Broad Institute Genome Sequencing Center for Infectious Disease"/>
            <person name="Wu L."/>
            <person name="Ma J."/>
        </authorList>
    </citation>
    <scope>NUCLEOTIDE SEQUENCE [LARGE SCALE GENOMIC DNA]</scope>
    <source>
        <strain evidence="1 2">RDMS1</strain>
    </source>
</reference>
<dbReference type="AlphaFoldDB" id="A0ABD5YSS0"/>
<protein>
    <submittedName>
        <fullName evidence="1">IclR family transcriptional regulator C-terminal domain-containing protein</fullName>
    </submittedName>
</protein>